<evidence type="ECO:0000313" key="1">
    <source>
        <dbReference type="EMBL" id="SQD78878.1"/>
    </source>
</evidence>
<reference evidence="2" key="1">
    <citation type="submission" date="2018-05" db="EMBL/GenBank/DDBJ databases">
        <authorList>
            <person name="Cea G.-C."/>
            <person name="William W."/>
        </authorList>
    </citation>
    <scope>NUCLEOTIDE SEQUENCE [LARGE SCALE GENOMIC DNA]</scope>
    <source>
        <strain evidence="2">DB21MT 5</strain>
    </source>
</reference>
<keyword evidence="2" id="KW-1185">Reference proteome</keyword>
<dbReference type="KEGG" id="mya:MORIYA_2402"/>
<organism evidence="1 2">
    <name type="scientific">Moritella yayanosii</name>
    <dbReference type="NCBI Taxonomy" id="69539"/>
    <lineage>
        <taxon>Bacteria</taxon>
        <taxon>Pseudomonadati</taxon>
        <taxon>Pseudomonadota</taxon>
        <taxon>Gammaproteobacteria</taxon>
        <taxon>Alteromonadales</taxon>
        <taxon>Moritellaceae</taxon>
        <taxon>Moritella</taxon>
    </lineage>
</organism>
<dbReference type="Proteomes" id="UP000250163">
    <property type="component" value="Chromosome MORIYA"/>
</dbReference>
<name>A0A330LSR1_9GAMM</name>
<protein>
    <submittedName>
        <fullName evidence="1">Uncharacterized protein</fullName>
    </submittedName>
</protein>
<dbReference type="EMBL" id="LS483250">
    <property type="protein sequence ID" value="SQD78878.1"/>
    <property type="molecule type" value="Genomic_DNA"/>
</dbReference>
<accession>A0A330LSR1</accession>
<evidence type="ECO:0000313" key="2">
    <source>
        <dbReference type="Proteomes" id="UP000250163"/>
    </source>
</evidence>
<sequence>MMINAAVDLIKVQCFAVLPRLSSFTLLYKSASQVKIVIKLVTRMS</sequence>
<dbReference type="AlphaFoldDB" id="A0A330LSR1"/>
<proteinExistence type="predicted"/>
<gene>
    <name evidence="1" type="ORF">MORIYA_2402</name>
</gene>